<comment type="caution">
    <text evidence="1">The sequence shown here is derived from an EMBL/GenBank/DDBJ whole genome shotgun (WGS) entry which is preliminary data.</text>
</comment>
<evidence type="ECO:0000313" key="2">
    <source>
        <dbReference type="Proteomes" id="UP000265515"/>
    </source>
</evidence>
<accession>A0A388KWR6</accession>
<gene>
    <name evidence="1" type="ORF">CBR_g18891</name>
</gene>
<sequence>MWTNWRHKANLIGCPAELCFGFRLAKLCGEIGRGHKAMAALRQERHVVLCMHPPLCLLCRVQVWSRRALLEDSLSLLGYRTALYQSAGG</sequence>
<organism evidence="1 2">
    <name type="scientific">Chara braunii</name>
    <name type="common">Braun's stonewort</name>
    <dbReference type="NCBI Taxonomy" id="69332"/>
    <lineage>
        <taxon>Eukaryota</taxon>
        <taxon>Viridiplantae</taxon>
        <taxon>Streptophyta</taxon>
        <taxon>Charophyceae</taxon>
        <taxon>Charales</taxon>
        <taxon>Characeae</taxon>
        <taxon>Chara</taxon>
    </lineage>
</organism>
<reference evidence="1 2" key="1">
    <citation type="journal article" date="2018" name="Cell">
        <title>The Chara Genome: Secondary Complexity and Implications for Plant Terrestrialization.</title>
        <authorList>
            <person name="Nishiyama T."/>
            <person name="Sakayama H."/>
            <person name="Vries J.D."/>
            <person name="Buschmann H."/>
            <person name="Saint-Marcoux D."/>
            <person name="Ullrich K.K."/>
            <person name="Haas F.B."/>
            <person name="Vanderstraeten L."/>
            <person name="Becker D."/>
            <person name="Lang D."/>
            <person name="Vosolsobe S."/>
            <person name="Rombauts S."/>
            <person name="Wilhelmsson P.K.I."/>
            <person name="Janitza P."/>
            <person name="Kern R."/>
            <person name="Heyl A."/>
            <person name="Rumpler F."/>
            <person name="Villalobos L.I.A.C."/>
            <person name="Clay J.M."/>
            <person name="Skokan R."/>
            <person name="Toyoda A."/>
            <person name="Suzuki Y."/>
            <person name="Kagoshima H."/>
            <person name="Schijlen E."/>
            <person name="Tajeshwar N."/>
            <person name="Catarino B."/>
            <person name="Hetherington A.J."/>
            <person name="Saltykova A."/>
            <person name="Bonnot C."/>
            <person name="Breuninger H."/>
            <person name="Symeonidi A."/>
            <person name="Radhakrishnan G.V."/>
            <person name="Van Nieuwerburgh F."/>
            <person name="Deforce D."/>
            <person name="Chang C."/>
            <person name="Karol K.G."/>
            <person name="Hedrich R."/>
            <person name="Ulvskov P."/>
            <person name="Glockner G."/>
            <person name="Delwiche C.F."/>
            <person name="Petrasek J."/>
            <person name="Van de Peer Y."/>
            <person name="Friml J."/>
            <person name="Beilby M."/>
            <person name="Dolan L."/>
            <person name="Kohara Y."/>
            <person name="Sugano S."/>
            <person name="Fujiyama A."/>
            <person name="Delaux P.-M."/>
            <person name="Quint M."/>
            <person name="TheiBen G."/>
            <person name="Hagemann M."/>
            <person name="Harholt J."/>
            <person name="Dunand C."/>
            <person name="Zachgo S."/>
            <person name="Langdale J."/>
            <person name="Maumus F."/>
            <person name="Straeten D.V.D."/>
            <person name="Gould S.B."/>
            <person name="Rensing S.A."/>
        </authorList>
    </citation>
    <scope>NUCLEOTIDE SEQUENCE [LARGE SCALE GENOMIC DNA]</scope>
    <source>
        <strain evidence="1 2">S276</strain>
    </source>
</reference>
<dbReference type="AlphaFoldDB" id="A0A388KWR6"/>
<dbReference type="Gramene" id="GBG74481">
    <property type="protein sequence ID" value="GBG74481"/>
    <property type="gene ID" value="CBR_g18891"/>
</dbReference>
<protein>
    <submittedName>
        <fullName evidence="1">Uncharacterized protein</fullName>
    </submittedName>
</protein>
<proteinExistence type="predicted"/>
<dbReference type="EMBL" id="BFEA01000203">
    <property type="protein sequence ID" value="GBG74481.1"/>
    <property type="molecule type" value="Genomic_DNA"/>
</dbReference>
<name>A0A388KWR6_CHABU</name>
<dbReference type="Proteomes" id="UP000265515">
    <property type="component" value="Unassembled WGS sequence"/>
</dbReference>
<evidence type="ECO:0000313" key="1">
    <source>
        <dbReference type="EMBL" id="GBG74481.1"/>
    </source>
</evidence>
<keyword evidence="2" id="KW-1185">Reference proteome</keyword>